<name>A0A1I3HT95_9SPIR</name>
<feature type="domain" description="Guanylate cyclase" evidence="10">
    <location>
        <begin position="535"/>
        <end position="664"/>
    </location>
</feature>
<organism evidence="11 12">
    <name type="scientific">Treponema bryantii</name>
    <dbReference type="NCBI Taxonomy" id="163"/>
    <lineage>
        <taxon>Bacteria</taxon>
        <taxon>Pseudomonadati</taxon>
        <taxon>Spirochaetota</taxon>
        <taxon>Spirochaetia</taxon>
        <taxon>Spirochaetales</taxon>
        <taxon>Treponemataceae</taxon>
        <taxon>Treponema</taxon>
    </lineage>
</organism>
<keyword evidence="12" id="KW-1185">Reference proteome</keyword>
<dbReference type="GO" id="GO:0009190">
    <property type="term" value="P:cyclic nucleotide biosynthetic process"/>
    <property type="evidence" value="ECO:0007669"/>
    <property type="project" value="InterPro"/>
</dbReference>
<evidence type="ECO:0000256" key="9">
    <source>
        <dbReference type="SAM" id="Phobius"/>
    </source>
</evidence>
<evidence type="ECO:0000256" key="5">
    <source>
        <dbReference type="ARBA" id="ARBA00023136"/>
    </source>
</evidence>
<dbReference type="GO" id="GO:0000166">
    <property type="term" value="F:nucleotide binding"/>
    <property type="evidence" value="ECO:0007669"/>
    <property type="project" value="UniProtKB-KW"/>
</dbReference>
<feature type="transmembrane region" description="Helical" evidence="9">
    <location>
        <begin position="43"/>
        <end position="63"/>
    </location>
</feature>
<evidence type="ECO:0000256" key="4">
    <source>
        <dbReference type="ARBA" id="ARBA00022989"/>
    </source>
</evidence>
<dbReference type="InterPro" id="IPR029787">
    <property type="entry name" value="Nucleotide_cyclase"/>
</dbReference>
<feature type="transmembrane region" description="Helical" evidence="9">
    <location>
        <begin position="275"/>
        <end position="300"/>
    </location>
</feature>
<keyword evidence="3" id="KW-0547">Nucleotide-binding</keyword>
<evidence type="ECO:0000256" key="8">
    <source>
        <dbReference type="SAM" id="Coils"/>
    </source>
</evidence>
<dbReference type="PANTHER" id="PTHR11920:SF335">
    <property type="entry name" value="GUANYLATE CYCLASE"/>
    <property type="match status" value="1"/>
</dbReference>
<feature type="coiled-coil region" evidence="8">
    <location>
        <begin position="468"/>
        <end position="509"/>
    </location>
</feature>
<evidence type="ECO:0000256" key="6">
    <source>
        <dbReference type="ARBA" id="ARBA00023239"/>
    </source>
</evidence>
<keyword evidence="2 9" id="KW-0812">Transmembrane</keyword>
<dbReference type="CDD" id="cd07302">
    <property type="entry name" value="CHD"/>
    <property type="match status" value="1"/>
</dbReference>
<dbReference type="Gene3D" id="6.10.250.780">
    <property type="match status" value="1"/>
</dbReference>
<evidence type="ECO:0000256" key="2">
    <source>
        <dbReference type="ARBA" id="ARBA00022692"/>
    </source>
</evidence>
<proteinExistence type="inferred from homology"/>
<dbReference type="SMART" id="SM00044">
    <property type="entry name" value="CYCc"/>
    <property type="match status" value="1"/>
</dbReference>
<dbReference type="InterPro" id="IPR001054">
    <property type="entry name" value="A/G_cyclase"/>
</dbReference>
<keyword evidence="8" id="KW-0175">Coiled coil</keyword>
<dbReference type="OrthoDB" id="9813394at2"/>
<sequence>MDMSDTIRTVSIVMLSGLSFFCLQAGVFLFSGHKFKNNSRRTLILLQFITALLLGCDALAYVFRGSVSGIGFYIVRISNFLVFALNYFSTFFFCFYSAEFIKSDVLDFKVLFKPRSSIRDGVPVHLYIVFYICLIGIILTIVSQFTNLYYYFDEANNYHRSSLYPVSIVLGLSPGLITWAMLFQSKKVLQKNVLISLTIYPLFPIVGIVLALLVYGISWIDIGYGIGALHLFYSSIKLMELEFYSGKETGPRLSPNYKQGTVIPEMKKRIARSHVWQVICVVAGGVLAMLIIVSITGVVMPEKTIVIDQPYQENDKSKPVCVTFMRDAEKFWNDDNDFTRLGAQYNGIIYNNMKATAIIDWTFTIDVCDDCAIDPGPWNGTFSIEDKLMTVRKPHDEDDENIHGANYYQVSALKTLGFGCIMYTPAEFDPMQSKITFTYDSLLMPMSNISFDIVLILVAVLFIVSITIVFTEGKIIRIEEENRKLEDTVKERTKELQEEKNRSEELLLNILPEEVAKRLAMDKNARIADKIDNASVLFADIVGFTKITSTLDADTIVGALNALYSRIDLRAKREGIEKIKTIGDSYMAAAGLFGNEPAEKNALAIVNFARGMLQDIEDFNTTSNVKLFMRIGVNSGNLIAGVIGKTKFVYDIWGDTVNVASRMESSGETSKIHVSENTMALLKGAVPATAPVEMEIKGKGMMKTYFLS</sequence>
<evidence type="ECO:0000256" key="1">
    <source>
        <dbReference type="ARBA" id="ARBA00004370"/>
    </source>
</evidence>
<reference evidence="12" key="1">
    <citation type="submission" date="2016-10" db="EMBL/GenBank/DDBJ databases">
        <authorList>
            <person name="Varghese N."/>
            <person name="Submissions S."/>
        </authorList>
    </citation>
    <scope>NUCLEOTIDE SEQUENCE [LARGE SCALE GENOMIC DNA]</scope>
    <source>
        <strain evidence="12">XBD1002</strain>
    </source>
</reference>
<dbReference type="InterPro" id="IPR050401">
    <property type="entry name" value="Cyclic_nucleotide_synthase"/>
</dbReference>
<dbReference type="GO" id="GO:0016020">
    <property type="term" value="C:membrane"/>
    <property type="evidence" value="ECO:0007669"/>
    <property type="project" value="UniProtKB-SubCell"/>
</dbReference>
<protein>
    <submittedName>
        <fullName evidence="11">Adenylate cyclase, class 3</fullName>
    </submittedName>
</protein>
<accession>A0A1I3HT95</accession>
<feature type="transmembrane region" description="Helical" evidence="9">
    <location>
        <begin position="162"/>
        <end position="182"/>
    </location>
</feature>
<dbReference type="AlphaFoldDB" id="A0A1I3HT95"/>
<gene>
    <name evidence="11" type="ORF">SAMN04487775_10153</name>
</gene>
<dbReference type="EMBL" id="FORI01000001">
    <property type="protein sequence ID" value="SFI38787.1"/>
    <property type="molecule type" value="Genomic_DNA"/>
</dbReference>
<dbReference type="Proteomes" id="UP000182737">
    <property type="component" value="Unassembled WGS sequence"/>
</dbReference>
<keyword evidence="6 7" id="KW-0456">Lyase</keyword>
<feature type="transmembrane region" description="Helical" evidence="9">
    <location>
        <begin position="122"/>
        <end position="142"/>
    </location>
</feature>
<comment type="subcellular location">
    <subcellularLocation>
        <location evidence="1">Membrane</location>
    </subcellularLocation>
</comment>
<dbReference type="GO" id="GO:0035556">
    <property type="term" value="P:intracellular signal transduction"/>
    <property type="evidence" value="ECO:0007669"/>
    <property type="project" value="InterPro"/>
</dbReference>
<feature type="transmembrane region" description="Helical" evidence="9">
    <location>
        <begin position="83"/>
        <end position="101"/>
    </location>
</feature>
<evidence type="ECO:0000256" key="7">
    <source>
        <dbReference type="RuleBase" id="RU000405"/>
    </source>
</evidence>
<keyword evidence="4 9" id="KW-1133">Transmembrane helix</keyword>
<dbReference type="Pfam" id="PF00211">
    <property type="entry name" value="Guanylate_cyc"/>
    <property type="match status" value="1"/>
</dbReference>
<keyword evidence="5 9" id="KW-0472">Membrane</keyword>
<dbReference type="PROSITE" id="PS00452">
    <property type="entry name" value="GUANYLATE_CYCLASE_1"/>
    <property type="match status" value="1"/>
</dbReference>
<comment type="similarity">
    <text evidence="7">Belongs to the adenylyl cyclase class-4/guanylyl cyclase family.</text>
</comment>
<evidence type="ECO:0000313" key="11">
    <source>
        <dbReference type="EMBL" id="SFI38787.1"/>
    </source>
</evidence>
<feature type="transmembrane region" description="Helical" evidence="9">
    <location>
        <begin position="12"/>
        <end position="31"/>
    </location>
</feature>
<dbReference type="Gene3D" id="3.30.70.1230">
    <property type="entry name" value="Nucleotide cyclase"/>
    <property type="match status" value="1"/>
</dbReference>
<evidence type="ECO:0000256" key="3">
    <source>
        <dbReference type="ARBA" id="ARBA00022741"/>
    </source>
</evidence>
<dbReference type="PANTHER" id="PTHR11920">
    <property type="entry name" value="GUANYLYL CYCLASE"/>
    <property type="match status" value="1"/>
</dbReference>
<dbReference type="PROSITE" id="PS50125">
    <property type="entry name" value="GUANYLATE_CYCLASE_2"/>
    <property type="match status" value="1"/>
</dbReference>
<evidence type="ECO:0000259" key="10">
    <source>
        <dbReference type="PROSITE" id="PS50125"/>
    </source>
</evidence>
<dbReference type="GO" id="GO:0004016">
    <property type="term" value="F:adenylate cyclase activity"/>
    <property type="evidence" value="ECO:0007669"/>
    <property type="project" value="UniProtKB-ARBA"/>
</dbReference>
<evidence type="ECO:0000313" key="12">
    <source>
        <dbReference type="Proteomes" id="UP000182737"/>
    </source>
</evidence>
<dbReference type="SUPFAM" id="SSF55073">
    <property type="entry name" value="Nucleotide cyclase"/>
    <property type="match status" value="1"/>
</dbReference>
<feature type="transmembrane region" description="Helical" evidence="9">
    <location>
        <begin position="194"/>
        <end position="216"/>
    </location>
</feature>
<dbReference type="InterPro" id="IPR018297">
    <property type="entry name" value="A/G_cyclase_CS"/>
</dbReference>
<feature type="transmembrane region" description="Helical" evidence="9">
    <location>
        <begin position="449"/>
        <end position="470"/>
    </location>
</feature>